<name>A0ACC2S666_9FUNG</name>
<reference evidence="1" key="1">
    <citation type="submission" date="2022-04" db="EMBL/GenBank/DDBJ databases">
        <title>Genome of the entomopathogenic fungus Entomophthora muscae.</title>
        <authorList>
            <person name="Elya C."/>
            <person name="Lovett B.R."/>
            <person name="Lee E."/>
            <person name="Macias A.M."/>
            <person name="Hajek A.E."/>
            <person name="De Bivort B.L."/>
            <person name="Kasson M.T."/>
            <person name="De Fine Licht H.H."/>
            <person name="Stajich J.E."/>
        </authorList>
    </citation>
    <scope>NUCLEOTIDE SEQUENCE</scope>
    <source>
        <strain evidence="1">Berkeley</strain>
    </source>
</reference>
<organism evidence="1 2">
    <name type="scientific">Entomophthora muscae</name>
    <dbReference type="NCBI Taxonomy" id="34485"/>
    <lineage>
        <taxon>Eukaryota</taxon>
        <taxon>Fungi</taxon>
        <taxon>Fungi incertae sedis</taxon>
        <taxon>Zoopagomycota</taxon>
        <taxon>Entomophthoromycotina</taxon>
        <taxon>Entomophthoromycetes</taxon>
        <taxon>Entomophthorales</taxon>
        <taxon>Entomophthoraceae</taxon>
        <taxon>Entomophthora</taxon>
    </lineage>
</organism>
<evidence type="ECO:0000313" key="1">
    <source>
        <dbReference type="EMBL" id="KAJ9057864.1"/>
    </source>
</evidence>
<sequence length="141" mass="15964">MKLITLISLAGALQATRKFSFPGHEPIPEEIHKKFAPDFFFELFDVSMENPGIAVPSKTNDGTCMKLYCLGCKENNTLRPLVRDLWIDYDSPKSSNNNIKNAKGCNCILMYSQKDSCLKAEEEINQLRKTYKLPPLKKTSS</sequence>
<proteinExistence type="predicted"/>
<accession>A0ACC2S666</accession>
<protein>
    <submittedName>
        <fullName evidence="1">Uncharacterized protein</fullName>
    </submittedName>
</protein>
<comment type="caution">
    <text evidence="1">The sequence shown here is derived from an EMBL/GenBank/DDBJ whole genome shotgun (WGS) entry which is preliminary data.</text>
</comment>
<gene>
    <name evidence="1" type="ORF">DSO57_1018468</name>
</gene>
<keyword evidence="2" id="KW-1185">Reference proteome</keyword>
<dbReference type="Proteomes" id="UP001165960">
    <property type="component" value="Unassembled WGS sequence"/>
</dbReference>
<evidence type="ECO:0000313" key="2">
    <source>
        <dbReference type="Proteomes" id="UP001165960"/>
    </source>
</evidence>
<dbReference type="EMBL" id="QTSX02005760">
    <property type="protein sequence ID" value="KAJ9057864.1"/>
    <property type="molecule type" value="Genomic_DNA"/>
</dbReference>